<protein>
    <recommendedName>
        <fullName evidence="1">Endonuclease GajA/Old nuclease/RecF-like AAA domain-containing protein</fullName>
    </recommendedName>
</protein>
<dbReference type="RefSeq" id="WP_124978286.1">
    <property type="nucleotide sequence ID" value="NZ_BDQK01000003.1"/>
</dbReference>
<gene>
    <name evidence="2" type="ORF">AsFPU1_0969</name>
</gene>
<dbReference type="InterPro" id="IPR051396">
    <property type="entry name" value="Bact_Antivir_Def_Nuclease"/>
</dbReference>
<name>A0A401IE83_APHSA</name>
<dbReference type="Pfam" id="PF13175">
    <property type="entry name" value="AAA_15"/>
    <property type="match status" value="1"/>
</dbReference>
<dbReference type="InterPro" id="IPR027417">
    <property type="entry name" value="P-loop_NTPase"/>
</dbReference>
<dbReference type="PANTHER" id="PTHR43581:SF4">
    <property type="entry name" value="ATP_GTP PHOSPHATASE"/>
    <property type="match status" value="1"/>
</dbReference>
<evidence type="ECO:0000313" key="2">
    <source>
        <dbReference type="EMBL" id="GBF79573.1"/>
    </source>
</evidence>
<accession>A0A401IE83</accession>
<dbReference type="EMBL" id="BDQK01000003">
    <property type="protein sequence ID" value="GBF79573.1"/>
    <property type="molecule type" value="Genomic_DNA"/>
</dbReference>
<dbReference type="OrthoDB" id="9801813at2"/>
<dbReference type="PANTHER" id="PTHR43581">
    <property type="entry name" value="ATP/GTP PHOSPHATASE"/>
    <property type="match status" value="1"/>
</dbReference>
<proteinExistence type="predicted"/>
<dbReference type="Gene3D" id="3.40.50.300">
    <property type="entry name" value="P-loop containing nucleotide triphosphate hydrolases"/>
    <property type="match status" value="1"/>
</dbReference>
<dbReference type="InterPro" id="IPR041685">
    <property type="entry name" value="AAA_GajA/Old/RecF-like"/>
</dbReference>
<dbReference type="Proteomes" id="UP000287247">
    <property type="component" value="Unassembled WGS sequence"/>
</dbReference>
<dbReference type="AlphaFoldDB" id="A0A401IE83"/>
<feature type="domain" description="Endonuclease GajA/Old nuclease/RecF-like AAA" evidence="1">
    <location>
        <begin position="1"/>
        <end position="333"/>
    </location>
</feature>
<dbReference type="SUPFAM" id="SSF52540">
    <property type="entry name" value="P-loop containing nucleoside triphosphate hydrolases"/>
    <property type="match status" value="1"/>
</dbReference>
<evidence type="ECO:0000313" key="3">
    <source>
        <dbReference type="Proteomes" id="UP000287247"/>
    </source>
</evidence>
<keyword evidence="3" id="KW-1185">Reference proteome</keyword>
<sequence>MLRDLTIKNYRCFEDFSVNGLAQVNLIVGNNNNGKTTFLEAIYLLTNQQTSKNIEQAFADIFQSRNEFINVIEEETVNSGIFVKKKSLSINYLTDYLFYNFDRNNQISIYSKEENPKVVNIVSNNGSFYFYLIYNKQENTDIYGEFIGIFNNKTGEVKFRPLALELDENPELSNYLESSLIKRDLPIKNDNKSQSVSLSQLVSTRQKSHEEVAKLWDQISMTLKEKRIIEALNIIHPDIERIGFTVSQGINQIRLKLKDQDQLIPLGSLGEGINKILTLAMFTVTSENGVLLIDEIETGLHYEAQIDMWRLLIQTAQELNVQIFATTHSWDCISAFQEALQDIEDKSVGKLFRLDNKYGKIRAVEYKADEISIAVRQGIEVR</sequence>
<reference evidence="3" key="1">
    <citation type="submission" date="2017-05" db="EMBL/GenBank/DDBJ databases">
        <title>Physiological properties and genetic analysis related to exopolysaccharide production of fresh-water unicellular cyanobacterium Aphanothece sacrum, Suizenji Nori, that has been cultured as a food source in Japan.</title>
        <authorList>
            <person name="Kanesaki Y."/>
            <person name="Yoshikawa S."/>
            <person name="Ohki K."/>
        </authorList>
    </citation>
    <scope>NUCLEOTIDE SEQUENCE [LARGE SCALE GENOMIC DNA]</scope>
    <source>
        <strain evidence="3">FPU1</strain>
    </source>
</reference>
<comment type="caution">
    <text evidence="2">The sequence shown here is derived from an EMBL/GenBank/DDBJ whole genome shotgun (WGS) entry which is preliminary data.</text>
</comment>
<organism evidence="2 3">
    <name type="scientific">Aphanothece sacrum FPU1</name>
    <dbReference type="NCBI Taxonomy" id="1920663"/>
    <lineage>
        <taxon>Bacteria</taxon>
        <taxon>Bacillati</taxon>
        <taxon>Cyanobacteriota</taxon>
        <taxon>Cyanophyceae</taxon>
        <taxon>Oscillatoriophycideae</taxon>
        <taxon>Chroococcales</taxon>
        <taxon>Aphanothecaceae</taxon>
        <taxon>Aphanothece</taxon>
    </lineage>
</organism>
<evidence type="ECO:0000259" key="1">
    <source>
        <dbReference type="Pfam" id="PF13175"/>
    </source>
</evidence>